<evidence type="ECO:0000313" key="1">
    <source>
        <dbReference type="EMBL" id="MDP2541754.1"/>
    </source>
</evidence>
<dbReference type="Proteomes" id="UP000222163">
    <property type="component" value="Unassembled WGS sequence"/>
</dbReference>
<evidence type="ECO:0000313" key="2">
    <source>
        <dbReference type="EMBL" id="PHN96234.1"/>
    </source>
</evidence>
<keyword evidence="4" id="KW-1185">Reference proteome</keyword>
<sequence length="304" mass="35463">MKAYKLIIVTLCIILTHSCSNKKENDPIAEVSKKVRSTSKIKSKENLNISIVLDLSDRINPKKYPEPSMEFYQRDLGYIESVAKTFENHIRGKRTNKINDKIQLFVEPAPSDSELNQKIATLKTQFDKTNATKDEILKTSKKYTEICNNIYETAITDDSYVGSDIRGFFKNKLQDYCVEEGYKNVVVVLTDGYVYHKDNLTKEQNRTSYLVPKTIRNFKLNKGNWKEKFQSKDYGFLPLHKNLENVEVLVLGVNPNKKNPYEEDVIKEYWKKWLTEMNVKKFQIKRADLPIHINDVINDFILTN</sequence>
<proteinExistence type="predicted"/>
<gene>
    <name evidence="2" type="ORF">CSC81_15285</name>
    <name evidence="1" type="ORF">Q8W23_09755</name>
</gene>
<evidence type="ECO:0000313" key="4">
    <source>
        <dbReference type="Proteomes" id="UP001242342"/>
    </source>
</evidence>
<comment type="caution">
    <text evidence="2">The sequence shown here is derived from an EMBL/GenBank/DDBJ whole genome shotgun (WGS) entry which is preliminary data.</text>
</comment>
<organism evidence="2 3">
    <name type="scientific">Tenacibaculum discolor</name>
    <dbReference type="NCBI Taxonomy" id="361581"/>
    <lineage>
        <taxon>Bacteria</taxon>
        <taxon>Pseudomonadati</taxon>
        <taxon>Bacteroidota</taxon>
        <taxon>Flavobacteriia</taxon>
        <taxon>Flavobacteriales</taxon>
        <taxon>Flavobacteriaceae</taxon>
        <taxon>Tenacibaculum</taxon>
    </lineage>
</organism>
<dbReference type="Proteomes" id="UP001242342">
    <property type="component" value="Unassembled WGS sequence"/>
</dbReference>
<dbReference type="EMBL" id="JAUYVU010000007">
    <property type="protein sequence ID" value="MDP2541754.1"/>
    <property type="molecule type" value="Genomic_DNA"/>
</dbReference>
<evidence type="ECO:0008006" key="5">
    <source>
        <dbReference type="Google" id="ProtNLM"/>
    </source>
</evidence>
<accession>A0A2G1BQJ5</accession>
<evidence type="ECO:0000313" key="3">
    <source>
        <dbReference type="Proteomes" id="UP000222163"/>
    </source>
</evidence>
<dbReference type="EMBL" id="PDUU01000020">
    <property type="protein sequence ID" value="PHN96234.1"/>
    <property type="molecule type" value="Genomic_DNA"/>
</dbReference>
<dbReference type="RefSeq" id="WP_099216611.1">
    <property type="nucleotide sequence ID" value="NZ_JAUYVU010000007.1"/>
</dbReference>
<reference evidence="2 3" key="1">
    <citation type="journal article" date="2016" name="Nat. Commun.">
        <title>Microbial interactions lead to rapid micro-scale successions on model marine particles.</title>
        <authorList>
            <person name="Datta M.S."/>
            <person name="Sliwerska E."/>
            <person name="Gore J."/>
            <person name="Polz M.F."/>
            <person name="Cordero O.X."/>
        </authorList>
    </citation>
    <scope>NUCLEOTIDE SEQUENCE [LARGE SCALE GENOMIC DNA]</scope>
    <source>
        <strain evidence="2 3">4G03</strain>
    </source>
</reference>
<reference evidence="2" key="2">
    <citation type="submission" date="2017-10" db="EMBL/GenBank/DDBJ databases">
        <authorList>
            <person name="Enke T.N."/>
            <person name="Cordero O.X."/>
        </authorList>
    </citation>
    <scope>NUCLEOTIDE SEQUENCE</scope>
    <source>
        <strain evidence="2">4G03</strain>
    </source>
</reference>
<dbReference type="AlphaFoldDB" id="A0A2G1BQJ5"/>
<dbReference type="SUPFAM" id="SSF158842">
    <property type="entry name" value="PMT central region-like"/>
    <property type="match status" value="1"/>
</dbReference>
<name>A0A2G1BQJ5_9FLAO</name>
<reference evidence="1 4" key="3">
    <citation type="submission" date="2023-07" db="EMBL/GenBank/DDBJ databases">
        <title>Genome content predicts the carbon catabolic preferences of heterotrophic bacteria.</title>
        <authorList>
            <person name="Gralka M."/>
        </authorList>
    </citation>
    <scope>NUCLEOTIDE SEQUENCE [LARGE SCALE GENOMIC DNA]</scope>
    <source>
        <strain evidence="1 4">4G03</strain>
    </source>
</reference>
<protein>
    <recommendedName>
        <fullName evidence="5">VWFA domain-containing protein</fullName>
    </recommendedName>
</protein>